<keyword evidence="1" id="KW-0812">Transmembrane</keyword>
<comment type="caution">
    <text evidence="2">The sequence shown here is derived from an EMBL/GenBank/DDBJ whole genome shotgun (WGS) entry which is preliminary data.</text>
</comment>
<feature type="transmembrane region" description="Helical" evidence="1">
    <location>
        <begin position="158"/>
        <end position="180"/>
    </location>
</feature>
<dbReference type="OrthoDB" id="271465at2"/>
<evidence type="ECO:0000256" key="1">
    <source>
        <dbReference type="SAM" id="Phobius"/>
    </source>
</evidence>
<evidence type="ECO:0000313" key="2">
    <source>
        <dbReference type="EMBL" id="TKB95565.1"/>
    </source>
</evidence>
<keyword evidence="1" id="KW-1133">Transmembrane helix</keyword>
<feature type="transmembrane region" description="Helical" evidence="1">
    <location>
        <begin position="25"/>
        <end position="44"/>
    </location>
</feature>
<sequence length="191" mass="21893">MQARNNRPSQAKVLRVFRKVHRQTGALLFVFFFVISISGLFLGWKKHSGDLILAKTQKGTSTDLKQWLSIDSLHQTAVLLFKDSISNTLSSEVDRIDIRKDKGMVKFVFKTDYWGIQLDGATGKLLKIEKRRSDFIENIHDGSILDAYFNTSNGQIKLVYTSIMGIALLIFTITGFWLWYGPKRMRRNASQ</sequence>
<proteinExistence type="predicted"/>
<dbReference type="EMBL" id="SWBP01000008">
    <property type="protein sequence ID" value="TKB95565.1"/>
    <property type="molecule type" value="Genomic_DNA"/>
</dbReference>
<protein>
    <submittedName>
        <fullName evidence="2">PepSY domain-containing protein</fullName>
    </submittedName>
</protein>
<keyword evidence="1" id="KW-0472">Membrane</keyword>
<accession>A0A4U1BUJ7</accession>
<dbReference type="AlphaFoldDB" id="A0A4U1BUJ7"/>
<dbReference type="Proteomes" id="UP000308181">
    <property type="component" value="Unassembled WGS sequence"/>
</dbReference>
<reference evidence="2 3" key="1">
    <citation type="submission" date="2019-04" db="EMBL/GenBank/DDBJ databases">
        <title>Pedobacter sp. AR-3-17 sp. nov., isolated from Arctic soil.</title>
        <authorList>
            <person name="Dahal R.H."/>
            <person name="Kim D.-U."/>
        </authorList>
    </citation>
    <scope>NUCLEOTIDE SEQUENCE [LARGE SCALE GENOMIC DNA]</scope>
    <source>
        <strain evidence="2 3">AR-3-17</strain>
    </source>
</reference>
<name>A0A4U1BUJ7_9SPHI</name>
<keyword evidence="3" id="KW-1185">Reference proteome</keyword>
<evidence type="ECO:0000313" key="3">
    <source>
        <dbReference type="Proteomes" id="UP000308181"/>
    </source>
</evidence>
<organism evidence="2 3">
    <name type="scientific">Pedobacter cryophilus</name>
    <dbReference type="NCBI Taxonomy" id="2571271"/>
    <lineage>
        <taxon>Bacteria</taxon>
        <taxon>Pseudomonadati</taxon>
        <taxon>Bacteroidota</taxon>
        <taxon>Sphingobacteriia</taxon>
        <taxon>Sphingobacteriales</taxon>
        <taxon>Sphingobacteriaceae</taxon>
        <taxon>Pedobacter</taxon>
    </lineage>
</organism>
<dbReference type="RefSeq" id="WP_136827611.1">
    <property type="nucleotide sequence ID" value="NZ_SWBP01000008.1"/>
</dbReference>
<gene>
    <name evidence="2" type="ORF">FA046_16325</name>
</gene>